<feature type="transmembrane region" description="Helical" evidence="1">
    <location>
        <begin position="82"/>
        <end position="104"/>
    </location>
</feature>
<feature type="transmembrane region" description="Helical" evidence="1">
    <location>
        <begin position="51"/>
        <end position="70"/>
    </location>
</feature>
<evidence type="ECO:0000313" key="2">
    <source>
        <dbReference type="EMBL" id="HIZ78910.1"/>
    </source>
</evidence>
<dbReference type="EMBL" id="DXBC01000059">
    <property type="protein sequence ID" value="HIZ78910.1"/>
    <property type="molecule type" value="Genomic_DNA"/>
</dbReference>
<feature type="transmembrane region" description="Helical" evidence="1">
    <location>
        <begin position="12"/>
        <end position="31"/>
    </location>
</feature>
<reference evidence="2" key="2">
    <citation type="submission" date="2021-04" db="EMBL/GenBank/DDBJ databases">
        <authorList>
            <person name="Gilroy R."/>
        </authorList>
    </citation>
    <scope>NUCLEOTIDE SEQUENCE</scope>
    <source>
        <strain evidence="2">ChiBcec1-1093</strain>
    </source>
</reference>
<evidence type="ECO:0000256" key="1">
    <source>
        <dbReference type="SAM" id="Phobius"/>
    </source>
</evidence>
<name>A0A9D2GHC9_9FIRM</name>
<dbReference type="AlphaFoldDB" id="A0A9D2GHC9"/>
<protein>
    <submittedName>
        <fullName evidence="2">Uncharacterized protein</fullName>
    </submittedName>
</protein>
<gene>
    <name evidence="2" type="ORF">IAA17_03905</name>
</gene>
<keyword evidence="1" id="KW-1133">Transmembrane helix</keyword>
<reference evidence="2" key="1">
    <citation type="journal article" date="2021" name="PeerJ">
        <title>Extensive microbial diversity within the chicken gut microbiome revealed by metagenomics and culture.</title>
        <authorList>
            <person name="Gilroy R."/>
            <person name="Ravi A."/>
            <person name="Getino M."/>
            <person name="Pursley I."/>
            <person name="Horton D.L."/>
            <person name="Alikhan N.F."/>
            <person name="Baker D."/>
            <person name="Gharbi K."/>
            <person name="Hall N."/>
            <person name="Watson M."/>
            <person name="Adriaenssens E.M."/>
            <person name="Foster-Nyarko E."/>
            <person name="Jarju S."/>
            <person name="Secka A."/>
            <person name="Antonio M."/>
            <person name="Oren A."/>
            <person name="Chaudhuri R.R."/>
            <person name="La Ragione R."/>
            <person name="Hildebrand F."/>
            <person name="Pallen M.J."/>
        </authorList>
    </citation>
    <scope>NUCLEOTIDE SEQUENCE</scope>
    <source>
        <strain evidence="2">ChiBcec1-1093</strain>
    </source>
</reference>
<proteinExistence type="predicted"/>
<comment type="caution">
    <text evidence="2">The sequence shown here is derived from an EMBL/GenBank/DDBJ whole genome shotgun (WGS) entry which is preliminary data.</text>
</comment>
<keyword evidence="1" id="KW-0812">Transmembrane</keyword>
<evidence type="ECO:0000313" key="3">
    <source>
        <dbReference type="Proteomes" id="UP000824101"/>
    </source>
</evidence>
<accession>A0A9D2GHC9</accession>
<keyword evidence="1" id="KW-0472">Membrane</keyword>
<organism evidence="2 3">
    <name type="scientific">Candidatus Lachnoclostridium stercorigallinarum</name>
    <dbReference type="NCBI Taxonomy" id="2838634"/>
    <lineage>
        <taxon>Bacteria</taxon>
        <taxon>Bacillati</taxon>
        <taxon>Bacillota</taxon>
        <taxon>Clostridia</taxon>
        <taxon>Lachnospirales</taxon>
        <taxon>Lachnospiraceae</taxon>
    </lineage>
</organism>
<dbReference type="Proteomes" id="UP000824101">
    <property type="component" value="Unassembled WGS sequence"/>
</dbReference>
<sequence>MAEKSEDLVKDVILRLDTLSLMFSLVLSAGLEQVWNNKKHWKYKLTQYGELTLALIGLVLYLVYSLMFILDSTNPYLQSRFGVHLSYIIVSTVVVVGGFVARAFPEAEVVKK</sequence>